<evidence type="ECO:0000313" key="6">
    <source>
        <dbReference type="EMBL" id="MBS6635017.1"/>
    </source>
</evidence>
<dbReference type="GO" id="GO:0004519">
    <property type="term" value="F:endonuclease activity"/>
    <property type="evidence" value="ECO:0007669"/>
    <property type="project" value="UniProtKB-KW"/>
</dbReference>
<keyword evidence="6" id="KW-0378">Hydrolase</keyword>
<dbReference type="Pfam" id="PF01420">
    <property type="entry name" value="Methylase_S"/>
    <property type="match status" value="2"/>
</dbReference>
<dbReference type="InterPro" id="IPR044946">
    <property type="entry name" value="Restrct_endonuc_typeI_TRD_sf"/>
</dbReference>
<organism evidence="6 7">
    <name type="scientific">Rothia mucilaginosa</name>
    <dbReference type="NCBI Taxonomy" id="43675"/>
    <lineage>
        <taxon>Bacteria</taxon>
        <taxon>Bacillati</taxon>
        <taxon>Actinomycetota</taxon>
        <taxon>Actinomycetes</taxon>
        <taxon>Micrococcales</taxon>
        <taxon>Micrococcaceae</taxon>
        <taxon>Rothia</taxon>
    </lineage>
</organism>
<evidence type="ECO:0000256" key="2">
    <source>
        <dbReference type="ARBA" id="ARBA00022747"/>
    </source>
</evidence>
<dbReference type="PANTHER" id="PTHR43140">
    <property type="entry name" value="TYPE-1 RESTRICTION ENZYME ECOKI SPECIFICITY PROTEIN"/>
    <property type="match status" value="1"/>
</dbReference>
<dbReference type="PANTHER" id="PTHR43140:SF1">
    <property type="entry name" value="TYPE I RESTRICTION ENZYME ECOKI SPECIFICITY SUBUNIT"/>
    <property type="match status" value="1"/>
</dbReference>
<name>A0A943Y3Z6_9MICC</name>
<keyword evidence="2" id="KW-0680">Restriction system</keyword>
<evidence type="ECO:0000256" key="1">
    <source>
        <dbReference type="ARBA" id="ARBA00010923"/>
    </source>
</evidence>
<keyword evidence="6" id="KW-0540">Nuclease</keyword>
<reference evidence="6" key="1">
    <citation type="submission" date="2021-02" db="EMBL/GenBank/DDBJ databases">
        <title>Infant gut strain persistence is associated with maternal origin, phylogeny, and functional potential including surface adhesion and iron acquisition.</title>
        <authorList>
            <person name="Lou Y.C."/>
        </authorList>
    </citation>
    <scope>NUCLEOTIDE SEQUENCE</scope>
    <source>
        <strain evidence="6">L1_008_092G1_dasL1_008_092G1_concoct_16</strain>
    </source>
</reference>
<comment type="similarity">
    <text evidence="1">Belongs to the type-I restriction system S methylase family.</text>
</comment>
<comment type="subunit">
    <text evidence="4">The methyltransferase is composed of M and S polypeptides.</text>
</comment>
<protein>
    <submittedName>
        <fullName evidence="6">Restriction endonuclease subunit S</fullName>
        <ecNumber evidence="6">3.1.21.-</ecNumber>
    </submittedName>
</protein>
<evidence type="ECO:0000256" key="4">
    <source>
        <dbReference type="ARBA" id="ARBA00038652"/>
    </source>
</evidence>
<dbReference type="EC" id="3.1.21.-" evidence="6"/>
<keyword evidence="6" id="KW-0255">Endonuclease</keyword>
<dbReference type="EMBL" id="JAGZXI010000006">
    <property type="protein sequence ID" value="MBS6635017.1"/>
    <property type="molecule type" value="Genomic_DNA"/>
</dbReference>
<dbReference type="RefSeq" id="WP_303952693.1">
    <property type="nucleotide sequence ID" value="NZ_JAGZXI010000006.1"/>
</dbReference>
<evidence type="ECO:0000259" key="5">
    <source>
        <dbReference type="Pfam" id="PF01420"/>
    </source>
</evidence>
<evidence type="ECO:0000313" key="7">
    <source>
        <dbReference type="Proteomes" id="UP000739069"/>
    </source>
</evidence>
<accession>A0A943Y3Z6</accession>
<dbReference type="InterPro" id="IPR051212">
    <property type="entry name" value="Type-I_RE_S_subunit"/>
</dbReference>
<dbReference type="SUPFAM" id="SSF116734">
    <property type="entry name" value="DNA methylase specificity domain"/>
    <property type="match status" value="2"/>
</dbReference>
<dbReference type="GO" id="GO:0016787">
    <property type="term" value="F:hydrolase activity"/>
    <property type="evidence" value="ECO:0007669"/>
    <property type="project" value="UniProtKB-KW"/>
</dbReference>
<dbReference type="AlphaFoldDB" id="A0A943Y3Z6"/>
<dbReference type="GO" id="GO:0003677">
    <property type="term" value="F:DNA binding"/>
    <property type="evidence" value="ECO:0007669"/>
    <property type="project" value="UniProtKB-KW"/>
</dbReference>
<dbReference type="CDD" id="cd17288">
    <property type="entry name" value="RMtype1_S_LlaAI06ORF1089P_TRD1-CR1_like"/>
    <property type="match status" value="1"/>
</dbReference>
<proteinExistence type="inferred from homology"/>
<evidence type="ECO:0000256" key="3">
    <source>
        <dbReference type="ARBA" id="ARBA00023125"/>
    </source>
</evidence>
<dbReference type="GO" id="GO:0009307">
    <property type="term" value="P:DNA restriction-modification system"/>
    <property type="evidence" value="ECO:0007669"/>
    <property type="project" value="UniProtKB-KW"/>
</dbReference>
<dbReference type="InterPro" id="IPR000055">
    <property type="entry name" value="Restrct_endonuc_typeI_TRD"/>
</dbReference>
<feature type="domain" description="Type I restriction modification DNA specificity" evidence="5">
    <location>
        <begin position="17"/>
        <end position="197"/>
    </location>
</feature>
<dbReference type="Gene3D" id="3.90.220.20">
    <property type="entry name" value="DNA methylase specificity domains"/>
    <property type="match status" value="2"/>
</dbReference>
<sequence length="390" mass="43811">MAEVTNYIDRLVAELCPDGVEYRPLGEIADVTSGCVFPVKYQGNEKSAEDNIPFYKVSDMNLPGNEMYMTSSNNYVSTGSAKEMRASLALPESIIFPKIGAAIATNKKRILTEKSIVDNNVMVVTAHSVINSKFLYYVLTGFDLMSWSMGAGAVPSIKKSVVVKHEVPVPPMEIQEAIVEILDKFTNLEAELEAELEARTLQYEYYRDSLFEALDCPRVPLDSFAKIKNGKTYKDFGAGNIPVYGSGGIMTYVDRFAYDKPTVLIPRKGSLGNLFYLEEPFWNVDTIFYTEIDEEQVIPKFLYYFLKTAHLEDLNTAGGVPSLTQKVLNKVLIPVPSLEEQQRIVDILDRFDALTTSLSEGLPAELAARHSQYEYYRDQLLSFPRKGENQ</sequence>
<keyword evidence="3" id="KW-0238">DNA-binding</keyword>
<gene>
    <name evidence="6" type="ORF">KH265_05085</name>
</gene>
<dbReference type="Proteomes" id="UP000739069">
    <property type="component" value="Unassembled WGS sequence"/>
</dbReference>
<comment type="caution">
    <text evidence="6">The sequence shown here is derived from an EMBL/GenBank/DDBJ whole genome shotgun (WGS) entry which is preliminary data.</text>
</comment>
<feature type="domain" description="Type I restriction modification DNA specificity" evidence="5">
    <location>
        <begin position="219"/>
        <end position="366"/>
    </location>
</feature>